<sequence>EIRKYQEFTEILIRKLPFQRLVPEIPHSRRISDSRAPSWWRFRERRRPTWSDCLRTLTFVRFTRRGLLLCPRISSWLGELGASVLKLSFTVSNPIELGFCFGLDCDDFSICSRDMCEFVLL</sequence>
<gene>
    <name evidence="1" type="ORF">PHJA_000836000</name>
</gene>
<proteinExistence type="predicted"/>
<organism evidence="1 2">
    <name type="scientific">Phtheirospermum japonicum</name>
    <dbReference type="NCBI Taxonomy" id="374723"/>
    <lineage>
        <taxon>Eukaryota</taxon>
        <taxon>Viridiplantae</taxon>
        <taxon>Streptophyta</taxon>
        <taxon>Embryophyta</taxon>
        <taxon>Tracheophyta</taxon>
        <taxon>Spermatophyta</taxon>
        <taxon>Magnoliopsida</taxon>
        <taxon>eudicotyledons</taxon>
        <taxon>Gunneridae</taxon>
        <taxon>Pentapetalae</taxon>
        <taxon>asterids</taxon>
        <taxon>lamiids</taxon>
        <taxon>Lamiales</taxon>
        <taxon>Orobanchaceae</taxon>
        <taxon>Orobanchaceae incertae sedis</taxon>
        <taxon>Phtheirospermum</taxon>
    </lineage>
</organism>
<dbReference type="Gene3D" id="1.10.20.10">
    <property type="entry name" value="Histone, subunit A"/>
    <property type="match status" value="1"/>
</dbReference>
<dbReference type="GO" id="GO:0046982">
    <property type="term" value="F:protein heterodimerization activity"/>
    <property type="evidence" value="ECO:0007669"/>
    <property type="project" value="InterPro"/>
</dbReference>
<dbReference type="Proteomes" id="UP000653305">
    <property type="component" value="Unassembled WGS sequence"/>
</dbReference>
<evidence type="ECO:0000313" key="2">
    <source>
        <dbReference type="Proteomes" id="UP000653305"/>
    </source>
</evidence>
<dbReference type="InterPro" id="IPR009072">
    <property type="entry name" value="Histone-fold"/>
</dbReference>
<feature type="non-terminal residue" evidence="1">
    <location>
        <position position="1"/>
    </location>
</feature>
<name>A0A830BL43_9LAMI</name>
<comment type="caution">
    <text evidence="1">The sequence shown here is derived from an EMBL/GenBank/DDBJ whole genome shotgun (WGS) entry which is preliminary data.</text>
</comment>
<dbReference type="AlphaFoldDB" id="A0A830BL43"/>
<evidence type="ECO:0000313" key="1">
    <source>
        <dbReference type="EMBL" id="GFP86922.1"/>
    </source>
</evidence>
<keyword evidence="2" id="KW-1185">Reference proteome</keyword>
<reference evidence="1" key="1">
    <citation type="submission" date="2020-07" db="EMBL/GenBank/DDBJ databases">
        <title>Ethylene signaling mediates host invasion by parasitic plants.</title>
        <authorList>
            <person name="Yoshida S."/>
        </authorList>
    </citation>
    <scope>NUCLEOTIDE SEQUENCE</scope>
    <source>
        <strain evidence="1">Okayama</strain>
    </source>
</reference>
<accession>A0A830BL43</accession>
<protein>
    <submittedName>
        <fullName evidence="1">Histone h3.2</fullName>
    </submittedName>
</protein>
<dbReference type="EMBL" id="BMAC01000134">
    <property type="protein sequence ID" value="GFP86922.1"/>
    <property type="molecule type" value="Genomic_DNA"/>
</dbReference>